<organism evidence="2 3">
    <name type="scientific">Mucilaginibacter angelicae</name>
    <dbReference type="NCBI Taxonomy" id="869718"/>
    <lineage>
        <taxon>Bacteria</taxon>
        <taxon>Pseudomonadati</taxon>
        <taxon>Bacteroidota</taxon>
        <taxon>Sphingobacteriia</taxon>
        <taxon>Sphingobacteriales</taxon>
        <taxon>Sphingobacteriaceae</taxon>
        <taxon>Mucilaginibacter</taxon>
    </lineage>
</organism>
<proteinExistence type="predicted"/>
<keyword evidence="3" id="KW-1185">Reference proteome</keyword>
<feature type="transmembrane region" description="Helical" evidence="1">
    <location>
        <begin position="7"/>
        <end position="26"/>
    </location>
</feature>
<keyword evidence="1" id="KW-0812">Transmembrane</keyword>
<evidence type="ECO:0000313" key="3">
    <source>
        <dbReference type="Proteomes" id="UP001589828"/>
    </source>
</evidence>
<feature type="transmembrane region" description="Helical" evidence="1">
    <location>
        <begin position="82"/>
        <end position="102"/>
    </location>
</feature>
<reference evidence="2 3" key="1">
    <citation type="submission" date="2024-09" db="EMBL/GenBank/DDBJ databases">
        <authorList>
            <person name="Sun Q."/>
            <person name="Mori K."/>
        </authorList>
    </citation>
    <scope>NUCLEOTIDE SEQUENCE [LARGE SCALE GENOMIC DNA]</scope>
    <source>
        <strain evidence="2 3">NCAIM B.02415</strain>
    </source>
</reference>
<dbReference type="Proteomes" id="UP001589828">
    <property type="component" value="Unassembled WGS sequence"/>
</dbReference>
<accession>A0ABV6L2S8</accession>
<keyword evidence="1" id="KW-0472">Membrane</keyword>
<gene>
    <name evidence="2" type="ORF">ACFFGT_00175</name>
</gene>
<keyword evidence="1" id="KW-1133">Transmembrane helix</keyword>
<evidence type="ECO:0000256" key="1">
    <source>
        <dbReference type="SAM" id="Phobius"/>
    </source>
</evidence>
<comment type="caution">
    <text evidence="2">The sequence shown here is derived from an EMBL/GenBank/DDBJ whole genome shotgun (WGS) entry which is preliminary data.</text>
</comment>
<dbReference type="EMBL" id="JBHLTS010000001">
    <property type="protein sequence ID" value="MFC0512585.1"/>
    <property type="molecule type" value="Genomic_DNA"/>
</dbReference>
<name>A0ABV6L2S8_9SPHI</name>
<evidence type="ECO:0000313" key="2">
    <source>
        <dbReference type="EMBL" id="MFC0512585.1"/>
    </source>
</evidence>
<protein>
    <submittedName>
        <fullName evidence="2">Uncharacterized protein</fullName>
    </submittedName>
</protein>
<sequence length="112" mass="12476">MKISRKKFVSLFLISGFAFLFIYNVILRSVVRLIPESGASFLGTGSLTGWRSTVSTILYPVKIVLAGPMLPLINLPDPPPPFLVIGFAFYWTILALIVHYLIGKIKRPQLKA</sequence>
<dbReference type="RefSeq" id="WP_377020464.1">
    <property type="nucleotide sequence ID" value="NZ_JBHLTS010000001.1"/>
</dbReference>